<dbReference type="GO" id="GO:0030435">
    <property type="term" value="P:sporulation resulting in formation of a cellular spore"/>
    <property type="evidence" value="ECO:0007669"/>
    <property type="project" value="InterPro"/>
</dbReference>
<dbReference type="EMBL" id="JACCFP010000001">
    <property type="protein sequence ID" value="NYJ02422.1"/>
    <property type="molecule type" value="Genomic_DNA"/>
</dbReference>
<name>A0A853C6W3_9ACTN</name>
<organism evidence="4 5">
    <name type="scientific">Nocardioides thalensis</name>
    <dbReference type="NCBI Taxonomy" id="1914755"/>
    <lineage>
        <taxon>Bacteria</taxon>
        <taxon>Bacillati</taxon>
        <taxon>Actinomycetota</taxon>
        <taxon>Actinomycetes</taxon>
        <taxon>Propionibacteriales</taxon>
        <taxon>Nocardioidaceae</taxon>
        <taxon>Nocardioides</taxon>
    </lineage>
</organism>
<keyword evidence="2" id="KW-0732">Signal</keyword>
<feature type="region of interest" description="Disordered" evidence="1">
    <location>
        <begin position="22"/>
        <end position="42"/>
    </location>
</feature>
<dbReference type="RefSeq" id="WP_246303524.1">
    <property type="nucleotide sequence ID" value="NZ_JACCFP010000001.1"/>
</dbReference>
<evidence type="ECO:0000259" key="3">
    <source>
        <dbReference type="Pfam" id="PF08486"/>
    </source>
</evidence>
<dbReference type="GO" id="GO:0030288">
    <property type="term" value="C:outer membrane-bounded periplasmic space"/>
    <property type="evidence" value="ECO:0007669"/>
    <property type="project" value="TreeGrafter"/>
</dbReference>
<accession>A0A853C6W3</accession>
<feature type="signal peptide" evidence="2">
    <location>
        <begin position="1"/>
        <end position="22"/>
    </location>
</feature>
<evidence type="ECO:0000256" key="2">
    <source>
        <dbReference type="SAM" id="SignalP"/>
    </source>
</evidence>
<dbReference type="Pfam" id="PF08486">
    <property type="entry name" value="SpoIID"/>
    <property type="match status" value="1"/>
</dbReference>
<dbReference type="InterPro" id="IPR013486">
    <property type="entry name" value="SpoIID/LytB"/>
</dbReference>
<evidence type="ECO:0000313" key="4">
    <source>
        <dbReference type="EMBL" id="NYJ02422.1"/>
    </source>
</evidence>
<dbReference type="InterPro" id="IPR013693">
    <property type="entry name" value="SpoIID/LytB_N"/>
</dbReference>
<protein>
    <submittedName>
        <fullName evidence="4">SpoIID/LytB domain protein</fullName>
    </submittedName>
</protein>
<feature type="domain" description="Sporulation stage II protein D amidase enhancer LytB N-terminal" evidence="3">
    <location>
        <begin position="182"/>
        <end position="267"/>
    </location>
</feature>
<feature type="chain" id="PRO_5032679409" evidence="2">
    <location>
        <begin position="23"/>
        <end position="381"/>
    </location>
</feature>
<dbReference type="InterPro" id="IPR051922">
    <property type="entry name" value="Bact_Sporulation_Assoc"/>
</dbReference>
<dbReference type="NCBIfam" id="TIGR02669">
    <property type="entry name" value="SpoIID_LytB"/>
    <property type="match status" value="1"/>
</dbReference>
<keyword evidence="5" id="KW-1185">Reference proteome</keyword>
<evidence type="ECO:0000313" key="5">
    <source>
        <dbReference type="Proteomes" id="UP000530424"/>
    </source>
</evidence>
<comment type="caution">
    <text evidence="4">The sequence shown here is derived from an EMBL/GenBank/DDBJ whole genome shotgun (WGS) entry which is preliminary data.</text>
</comment>
<reference evidence="4 5" key="1">
    <citation type="submission" date="2020-07" db="EMBL/GenBank/DDBJ databases">
        <title>Sequencing the genomes of 1000 actinobacteria strains.</title>
        <authorList>
            <person name="Klenk H.-P."/>
        </authorList>
    </citation>
    <scope>NUCLEOTIDE SEQUENCE [LARGE SCALE GENOMIC DNA]</scope>
    <source>
        <strain evidence="4 5">DSM 103833</strain>
    </source>
</reference>
<gene>
    <name evidence="4" type="ORF">HNR19_003120</name>
</gene>
<proteinExistence type="predicted"/>
<dbReference type="PANTHER" id="PTHR30032">
    <property type="entry name" value="N-ACETYLMURAMOYL-L-ALANINE AMIDASE-RELATED"/>
    <property type="match status" value="1"/>
</dbReference>
<sequence length="381" mass="41571">MRLLLTVILVASSLLAVGPATADDERERAARGPGSVKLEGRGYGHGRGMSQYGAQGAASQHGKKWRGIVGFYYPGTEIGDVGGKIKILITADTTDDVVVRDRSRLRLKARGMDPVPLDRRGARQWRLSPTSSGATLAVLTDRWRTVRQVGHNAQFSAGGRPVALVTPSGDARYRGALRSAGRDTINVVALEHYLRGVVPREVPALWHPQAVRAQSVAARTYAAFERRAHTGRYDLCDTTDCQVYGGVADEHPASDDAIEATSGKVVTKGGAPIFSQFSSSNGGWTVKGDFPYLHAQRDPWDRWSGNPNRSWTHRLTDNQIENAFPGIGDFQRLRVRRRDGNGAWNGRVLSIRAVGSAGSVVRSGDDFRVIFGLKSTWFRIV</sequence>
<dbReference type="AlphaFoldDB" id="A0A853C6W3"/>
<dbReference type="PANTHER" id="PTHR30032:SF4">
    <property type="entry name" value="AMIDASE ENHANCER"/>
    <property type="match status" value="1"/>
</dbReference>
<dbReference type="Proteomes" id="UP000530424">
    <property type="component" value="Unassembled WGS sequence"/>
</dbReference>
<evidence type="ECO:0000256" key="1">
    <source>
        <dbReference type="SAM" id="MobiDB-lite"/>
    </source>
</evidence>